<organism evidence="8 9">
    <name type="scientific">Dokdonella immobilis</name>
    <dbReference type="NCBI Taxonomy" id="578942"/>
    <lineage>
        <taxon>Bacteria</taxon>
        <taxon>Pseudomonadati</taxon>
        <taxon>Pseudomonadota</taxon>
        <taxon>Gammaproteobacteria</taxon>
        <taxon>Lysobacterales</taxon>
        <taxon>Rhodanobacteraceae</taxon>
        <taxon>Dokdonella</taxon>
    </lineage>
</organism>
<feature type="transmembrane region" description="Helical" evidence="6">
    <location>
        <begin position="50"/>
        <end position="69"/>
    </location>
</feature>
<dbReference type="AlphaFoldDB" id="A0A1I4WVF5"/>
<evidence type="ECO:0000313" key="8">
    <source>
        <dbReference type="EMBL" id="SFN17445.1"/>
    </source>
</evidence>
<keyword evidence="3 6" id="KW-0812">Transmembrane</keyword>
<dbReference type="STRING" id="578942.SAMN05216289_10684"/>
<evidence type="ECO:0000313" key="9">
    <source>
        <dbReference type="Proteomes" id="UP000198575"/>
    </source>
</evidence>
<evidence type="ECO:0000256" key="5">
    <source>
        <dbReference type="ARBA" id="ARBA00023136"/>
    </source>
</evidence>
<dbReference type="Proteomes" id="UP000198575">
    <property type="component" value="Unassembled WGS sequence"/>
</dbReference>
<dbReference type="Pfam" id="PF06271">
    <property type="entry name" value="RDD"/>
    <property type="match status" value="1"/>
</dbReference>
<evidence type="ECO:0000256" key="2">
    <source>
        <dbReference type="ARBA" id="ARBA00022475"/>
    </source>
</evidence>
<dbReference type="EMBL" id="FOVF01000006">
    <property type="protein sequence ID" value="SFN17445.1"/>
    <property type="molecule type" value="Genomic_DNA"/>
</dbReference>
<evidence type="ECO:0000256" key="4">
    <source>
        <dbReference type="ARBA" id="ARBA00022989"/>
    </source>
</evidence>
<keyword evidence="2" id="KW-1003">Cell membrane</keyword>
<evidence type="ECO:0000256" key="6">
    <source>
        <dbReference type="SAM" id="Phobius"/>
    </source>
</evidence>
<dbReference type="GO" id="GO:0005886">
    <property type="term" value="C:plasma membrane"/>
    <property type="evidence" value="ECO:0007669"/>
    <property type="project" value="UniProtKB-SubCell"/>
</dbReference>
<dbReference type="PANTHER" id="PTHR36115">
    <property type="entry name" value="PROLINE-RICH ANTIGEN HOMOLOG-RELATED"/>
    <property type="match status" value="1"/>
</dbReference>
<name>A0A1I4WVF5_9GAMM</name>
<dbReference type="PANTHER" id="PTHR36115:SF10">
    <property type="entry name" value="RDD DOMAIN-CONTAINING PROTEIN"/>
    <property type="match status" value="1"/>
</dbReference>
<keyword evidence="9" id="KW-1185">Reference proteome</keyword>
<gene>
    <name evidence="8" type="ORF">SAMN05216289_10684</name>
</gene>
<dbReference type="InterPro" id="IPR051791">
    <property type="entry name" value="Pra-immunoreactive"/>
</dbReference>
<dbReference type="InterPro" id="IPR010432">
    <property type="entry name" value="RDD"/>
</dbReference>
<keyword evidence="4 6" id="KW-1133">Transmembrane helix</keyword>
<feature type="transmembrane region" description="Helical" evidence="6">
    <location>
        <begin position="20"/>
        <end position="38"/>
    </location>
</feature>
<protein>
    <submittedName>
        <fullName evidence="8">Uncharacterized membrane protein YckC, RDD family</fullName>
    </submittedName>
</protein>
<comment type="subcellular location">
    <subcellularLocation>
        <location evidence="1">Cell membrane</location>
        <topology evidence="1">Multi-pass membrane protein</topology>
    </subcellularLocation>
</comment>
<feature type="transmembrane region" description="Helical" evidence="6">
    <location>
        <begin position="101"/>
        <end position="123"/>
    </location>
</feature>
<evidence type="ECO:0000259" key="7">
    <source>
        <dbReference type="Pfam" id="PF06271"/>
    </source>
</evidence>
<evidence type="ECO:0000256" key="3">
    <source>
        <dbReference type="ARBA" id="ARBA00022692"/>
    </source>
</evidence>
<evidence type="ECO:0000256" key="1">
    <source>
        <dbReference type="ARBA" id="ARBA00004651"/>
    </source>
</evidence>
<reference evidence="8 9" key="1">
    <citation type="submission" date="2016-10" db="EMBL/GenBank/DDBJ databases">
        <authorList>
            <person name="de Groot N.N."/>
        </authorList>
    </citation>
    <scope>NUCLEOTIDE SEQUENCE [LARGE SCALE GENOMIC DNA]</scope>
    <source>
        <strain evidence="8 9">CGMCC 1.7659</strain>
    </source>
</reference>
<keyword evidence="5 6" id="KW-0472">Membrane</keyword>
<accession>A0A1I4WVF5</accession>
<sequence>MNTFESAPLWRRLAALLYDALVLVAIWMGAAALVLLAFRGEVDVAHQPPLYHFVLQGVLLVLTALYFIVSWTRGGQTIGMRAWRVSILDAKGHFPDTRRSLARFLLATGSALLLGVGFVWCLFDPDRRALHDILARTRMVHLHKPDA</sequence>
<proteinExistence type="predicted"/>
<feature type="domain" description="RDD" evidence="7">
    <location>
        <begin position="7"/>
        <end position="135"/>
    </location>
</feature>